<accession>C7Q1Y8</accession>
<dbReference type="STRING" id="479433.Caci_6848"/>
<evidence type="ECO:0000313" key="2">
    <source>
        <dbReference type="EMBL" id="ACU75689.1"/>
    </source>
</evidence>
<keyword evidence="1" id="KW-0472">Membrane</keyword>
<dbReference type="InterPro" id="IPR024414">
    <property type="entry name" value="Uncharacterised_PrgI"/>
</dbReference>
<dbReference type="Proteomes" id="UP000000851">
    <property type="component" value="Chromosome"/>
</dbReference>
<name>C7Q1Y8_CATAD</name>
<keyword evidence="1" id="KW-0812">Transmembrane</keyword>
<sequence>MSGDNYSGTAKIPQDVSRPDKILFGATARQAVILSAAAVAEWLSWLGLRSTVPPLMFAVPAGLFLLVLGIAVSAERDGIGVDRLLLAALKQRLSPRRLVMAPEGVDEPPEFLRTALHTQRETTPSTLNLPAQGVISGGVVDLGSDGAAVLATASAVNFTLRTPAEQELLVTGFARWLNSLTGAGQITSRTTPTNLTAEARTLRTSAPTLPHPLLESAALGHADFLDQIGDSREVLHRSLLITAREQELAHMPRAQQRLNGAVSALSAAEVDVAPLDAAPAATALAAALDPDANG</sequence>
<evidence type="ECO:0008006" key="4">
    <source>
        <dbReference type="Google" id="ProtNLM"/>
    </source>
</evidence>
<reference evidence="2 3" key="1">
    <citation type="journal article" date="2009" name="Stand. Genomic Sci.">
        <title>Complete genome sequence of Catenulispora acidiphila type strain (ID 139908).</title>
        <authorList>
            <person name="Copeland A."/>
            <person name="Lapidus A."/>
            <person name="Glavina Del Rio T."/>
            <person name="Nolan M."/>
            <person name="Lucas S."/>
            <person name="Chen F."/>
            <person name="Tice H."/>
            <person name="Cheng J.F."/>
            <person name="Bruce D."/>
            <person name="Goodwin L."/>
            <person name="Pitluck S."/>
            <person name="Mikhailova N."/>
            <person name="Pati A."/>
            <person name="Ivanova N."/>
            <person name="Mavromatis K."/>
            <person name="Chen A."/>
            <person name="Palaniappan K."/>
            <person name="Chain P."/>
            <person name="Land M."/>
            <person name="Hauser L."/>
            <person name="Chang Y.J."/>
            <person name="Jeffries C.D."/>
            <person name="Chertkov O."/>
            <person name="Brettin T."/>
            <person name="Detter J.C."/>
            <person name="Han C."/>
            <person name="Ali Z."/>
            <person name="Tindall B.J."/>
            <person name="Goker M."/>
            <person name="Bristow J."/>
            <person name="Eisen J.A."/>
            <person name="Markowitz V."/>
            <person name="Hugenholtz P."/>
            <person name="Kyrpides N.C."/>
            <person name="Klenk H.P."/>
        </authorList>
    </citation>
    <scope>NUCLEOTIDE SEQUENCE [LARGE SCALE GENOMIC DNA]</scope>
    <source>
        <strain evidence="3">DSM 44928 / JCM 14897 / NBRC 102108 / NRRL B-24433 / ID139908</strain>
    </source>
</reference>
<keyword evidence="3" id="KW-1185">Reference proteome</keyword>
<proteinExistence type="predicted"/>
<keyword evidence="1" id="KW-1133">Transmembrane helix</keyword>
<dbReference type="HOGENOM" id="CLU_060481_0_0_11"/>
<dbReference type="KEGG" id="cai:Caci_6848"/>
<dbReference type="InParanoid" id="C7Q1Y8"/>
<protein>
    <recommendedName>
        <fullName evidence="4">PrgI family protein</fullName>
    </recommendedName>
</protein>
<evidence type="ECO:0000256" key="1">
    <source>
        <dbReference type="SAM" id="Phobius"/>
    </source>
</evidence>
<feature type="transmembrane region" description="Helical" evidence="1">
    <location>
        <begin position="54"/>
        <end position="74"/>
    </location>
</feature>
<dbReference type="RefSeq" id="WP_015795417.1">
    <property type="nucleotide sequence ID" value="NC_013131.1"/>
</dbReference>
<dbReference type="AlphaFoldDB" id="C7Q1Y8"/>
<feature type="transmembrane region" description="Helical" evidence="1">
    <location>
        <begin position="31"/>
        <end position="48"/>
    </location>
</feature>
<dbReference type="Pfam" id="PF12666">
    <property type="entry name" value="PrgI"/>
    <property type="match status" value="1"/>
</dbReference>
<dbReference type="eggNOG" id="ENOG502Z84P">
    <property type="taxonomic scope" value="Bacteria"/>
</dbReference>
<dbReference type="OrthoDB" id="3354527at2"/>
<dbReference type="EMBL" id="CP001700">
    <property type="protein sequence ID" value="ACU75689.1"/>
    <property type="molecule type" value="Genomic_DNA"/>
</dbReference>
<organism evidence="2 3">
    <name type="scientific">Catenulispora acidiphila (strain DSM 44928 / JCM 14897 / NBRC 102108 / NRRL B-24433 / ID139908)</name>
    <dbReference type="NCBI Taxonomy" id="479433"/>
    <lineage>
        <taxon>Bacteria</taxon>
        <taxon>Bacillati</taxon>
        <taxon>Actinomycetota</taxon>
        <taxon>Actinomycetes</taxon>
        <taxon>Catenulisporales</taxon>
        <taxon>Catenulisporaceae</taxon>
        <taxon>Catenulispora</taxon>
    </lineage>
</organism>
<gene>
    <name evidence="2" type="ordered locus">Caci_6848</name>
</gene>
<evidence type="ECO:0000313" key="3">
    <source>
        <dbReference type="Proteomes" id="UP000000851"/>
    </source>
</evidence>